<keyword evidence="1" id="KW-1133">Transmembrane helix</keyword>
<sequence length="54" mass="6287">MKLNPDNTCEKASPDIFLWEIIPLQLLASSLLSLLFAFNGDIPYRIMNILIFFW</sequence>
<reference evidence="3" key="1">
    <citation type="submission" date="2016-12" db="EMBL/GenBank/DDBJ databases">
        <authorList>
            <person name="Gaudriault S."/>
        </authorList>
    </citation>
    <scope>NUCLEOTIDE SEQUENCE [LARGE SCALE GENOMIC DNA]</scope>
    <source>
        <strain evidence="3">HGB1681 (deposited as PTA-6826 in the American Type Culture Collection)</strain>
    </source>
</reference>
<feature type="transmembrane region" description="Helical" evidence="1">
    <location>
        <begin position="16"/>
        <end position="38"/>
    </location>
</feature>
<dbReference type="Proteomes" id="UP000196435">
    <property type="component" value="Unassembled WGS sequence"/>
</dbReference>
<accession>A0A1N6MST6</accession>
<name>A0A1N6MST6_9GAMM</name>
<gene>
    <name evidence="2" type="ORF">XIS1_1290004</name>
</gene>
<evidence type="ECO:0000256" key="1">
    <source>
        <dbReference type="SAM" id="Phobius"/>
    </source>
</evidence>
<protein>
    <submittedName>
        <fullName evidence="2">Uncharacterized protein</fullName>
    </submittedName>
</protein>
<keyword evidence="1" id="KW-0472">Membrane</keyword>
<evidence type="ECO:0000313" key="3">
    <source>
        <dbReference type="Proteomes" id="UP000196435"/>
    </source>
</evidence>
<dbReference type="EMBL" id="FTLG01000034">
    <property type="protein sequence ID" value="SIP71907.1"/>
    <property type="molecule type" value="Genomic_DNA"/>
</dbReference>
<proteinExistence type="predicted"/>
<dbReference type="AlphaFoldDB" id="A0A1N6MST6"/>
<evidence type="ECO:0000313" key="2">
    <source>
        <dbReference type="EMBL" id="SIP71907.1"/>
    </source>
</evidence>
<keyword evidence="1" id="KW-0812">Transmembrane</keyword>
<organism evidence="2 3">
    <name type="scientific">Xenorhabdus innexi</name>
    <dbReference type="NCBI Taxonomy" id="290109"/>
    <lineage>
        <taxon>Bacteria</taxon>
        <taxon>Pseudomonadati</taxon>
        <taxon>Pseudomonadota</taxon>
        <taxon>Gammaproteobacteria</taxon>
        <taxon>Enterobacterales</taxon>
        <taxon>Morganellaceae</taxon>
        <taxon>Xenorhabdus</taxon>
    </lineage>
</organism>